<dbReference type="Proteomes" id="UP001155110">
    <property type="component" value="Unassembled WGS sequence"/>
</dbReference>
<comment type="caution">
    <text evidence="2">The sequence shown here is derived from an EMBL/GenBank/DDBJ whole genome shotgun (WGS) entry which is preliminary data.</text>
</comment>
<evidence type="ECO:0000313" key="2">
    <source>
        <dbReference type="EMBL" id="MCS4157687.1"/>
    </source>
</evidence>
<dbReference type="RefSeq" id="WP_259258203.1">
    <property type="nucleotide sequence ID" value="NZ_JANTZM010000007.1"/>
</dbReference>
<dbReference type="EMBL" id="JANTZM010000007">
    <property type="protein sequence ID" value="MCS4157687.1"/>
    <property type="molecule type" value="Genomic_DNA"/>
</dbReference>
<dbReference type="AlphaFoldDB" id="A0AAW5P7C8"/>
<feature type="region of interest" description="Disordered" evidence="1">
    <location>
        <begin position="1"/>
        <end position="25"/>
    </location>
</feature>
<organism evidence="2 3">
    <name type="scientific">Salinibacter ruber</name>
    <dbReference type="NCBI Taxonomy" id="146919"/>
    <lineage>
        <taxon>Bacteria</taxon>
        <taxon>Pseudomonadati</taxon>
        <taxon>Rhodothermota</taxon>
        <taxon>Rhodothermia</taxon>
        <taxon>Rhodothermales</taxon>
        <taxon>Salinibacteraceae</taxon>
        <taxon>Salinibacter</taxon>
    </lineage>
</organism>
<feature type="region of interest" description="Disordered" evidence="1">
    <location>
        <begin position="76"/>
        <end position="105"/>
    </location>
</feature>
<evidence type="ECO:0000256" key="1">
    <source>
        <dbReference type="SAM" id="MobiDB-lite"/>
    </source>
</evidence>
<sequence length="366" mass="39812">MTKEALQSLGKEAAESYLKDDTPLNESIRKIASDQSLTDQQIERVAHYANRSVNAELMKESAYTEFEMAEPEEILRSKEAAEKTAGFAPRPAEGHEKTAAPESDEVVNGGLFSKIAGVYGAEYVPSPSPKRDARHLLGAAEKIAHQAADQLKGRIVKLSQKREEVYEEIKNSIYEGASPKEALRSMKEEGHGKDVIEYVLNRLEADGMIPRSEYPDDGPYSLERQYLKEGSPTKISEDAPLRKKAAELKKLADNASLDAAALRLASKVAENAESLSGADFDVHPGLAEKQAGIMSSIGSKGVDFMKGLGETAKSTIRGAESVGEGVGNFVAEKPFLRTIELGFGGYSAGQLAGKQEEDMEKQKRQF</sequence>
<proteinExistence type="predicted"/>
<protein>
    <submittedName>
        <fullName evidence="2">Uncharacterized protein</fullName>
    </submittedName>
</protein>
<evidence type="ECO:0000313" key="3">
    <source>
        <dbReference type="Proteomes" id="UP001155110"/>
    </source>
</evidence>
<accession>A0AAW5P7C8</accession>
<gene>
    <name evidence="2" type="ORF">GGP99_001651</name>
</gene>
<feature type="compositionally biased region" description="Basic and acidic residues" evidence="1">
    <location>
        <begin position="12"/>
        <end position="25"/>
    </location>
</feature>
<reference evidence="2" key="1">
    <citation type="submission" date="2022-08" db="EMBL/GenBank/DDBJ databases">
        <title>Genomic Encyclopedia of Type Strains, Phase V (KMG-V): Genome sequencing to study the core and pangenomes of soil and plant-associated prokaryotes.</title>
        <authorList>
            <person name="Whitman W."/>
        </authorList>
    </citation>
    <scope>NUCLEOTIDE SEQUENCE</scope>
    <source>
        <strain evidence="2">SP3002</strain>
    </source>
</reference>
<name>A0AAW5P7C8_9BACT</name>